<dbReference type="InterPro" id="IPR036188">
    <property type="entry name" value="FAD/NAD-bd_sf"/>
</dbReference>
<organism evidence="1 2">
    <name type="scientific">Dibothriocephalus latus</name>
    <name type="common">Fish tapeworm</name>
    <name type="synonym">Diphyllobothrium latum</name>
    <dbReference type="NCBI Taxonomy" id="60516"/>
    <lineage>
        <taxon>Eukaryota</taxon>
        <taxon>Metazoa</taxon>
        <taxon>Spiralia</taxon>
        <taxon>Lophotrochozoa</taxon>
        <taxon>Platyhelminthes</taxon>
        <taxon>Cestoda</taxon>
        <taxon>Eucestoda</taxon>
        <taxon>Diphyllobothriidea</taxon>
        <taxon>Diphyllobothriidae</taxon>
        <taxon>Dibothriocephalus</taxon>
    </lineage>
</organism>
<name>A0A3P7LID1_DIBLA</name>
<sequence>MSPPLSVASVLVKWDASGPNILLGAVKEMLLGALGLRSDGLPPEVDTFLPKPTGLKVPRGPRILNFRTGMQTLTRALVDHLREAPNVSLRSGATVSSIDCKNGQFE</sequence>
<dbReference type="OrthoDB" id="419752at2759"/>
<proteinExistence type="predicted"/>
<dbReference type="Gene3D" id="3.50.50.60">
    <property type="entry name" value="FAD/NAD(P)-binding domain"/>
    <property type="match status" value="1"/>
</dbReference>
<protein>
    <submittedName>
        <fullName evidence="1">Uncharacterized protein</fullName>
    </submittedName>
</protein>
<dbReference type="EMBL" id="UYRU01051966">
    <property type="protein sequence ID" value="VDN11657.1"/>
    <property type="molecule type" value="Genomic_DNA"/>
</dbReference>
<accession>A0A3P7LID1</accession>
<dbReference type="AlphaFoldDB" id="A0A3P7LID1"/>
<feature type="non-terminal residue" evidence="1">
    <location>
        <position position="106"/>
    </location>
</feature>
<keyword evidence="2" id="KW-1185">Reference proteome</keyword>
<reference evidence="1 2" key="1">
    <citation type="submission" date="2018-11" db="EMBL/GenBank/DDBJ databases">
        <authorList>
            <consortium name="Pathogen Informatics"/>
        </authorList>
    </citation>
    <scope>NUCLEOTIDE SEQUENCE [LARGE SCALE GENOMIC DNA]</scope>
</reference>
<gene>
    <name evidence="1" type="ORF">DILT_LOCUS7488</name>
</gene>
<evidence type="ECO:0000313" key="2">
    <source>
        <dbReference type="Proteomes" id="UP000281553"/>
    </source>
</evidence>
<evidence type="ECO:0000313" key="1">
    <source>
        <dbReference type="EMBL" id="VDN11657.1"/>
    </source>
</evidence>
<dbReference type="Proteomes" id="UP000281553">
    <property type="component" value="Unassembled WGS sequence"/>
</dbReference>